<dbReference type="RefSeq" id="WP_342755930.1">
    <property type="nucleotide sequence ID" value="NZ_CP146256.1"/>
</dbReference>
<dbReference type="Proteomes" id="UP001451571">
    <property type="component" value="Chromosome"/>
</dbReference>
<organism evidence="1 2">
    <name type="scientific">Kineothrix sedimenti</name>
    <dbReference type="NCBI Taxonomy" id="3123317"/>
    <lineage>
        <taxon>Bacteria</taxon>
        <taxon>Bacillati</taxon>
        <taxon>Bacillota</taxon>
        <taxon>Clostridia</taxon>
        <taxon>Lachnospirales</taxon>
        <taxon>Lachnospiraceae</taxon>
        <taxon>Kineothrix</taxon>
    </lineage>
</organism>
<name>A0ABZ3ESL0_9FIRM</name>
<dbReference type="EMBL" id="CP146256">
    <property type="protein sequence ID" value="XAH72312.1"/>
    <property type="molecule type" value="Genomic_DNA"/>
</dbReference>
<dbReference type="InterPro" id="IPR024234">
    <property type="entry name" value="DUF3801"/>
</dbReference>
<proteinExistence type="predicted"/>
<evidence type="ECO:0000313" key="2">
    <source>
        <dbReference type="Proteomes" id="UP001451571"/>
    </source>
</evidence>
<evidence type="ECO:0000313" key="1">
    <source>
        <dbReference type="EMBL" id="XAH72312.1"/>
    </source>
</evidence>
<reference evidence="1 2" key="1">
    <citation type="submission" date="2024-02" db="EMBL/GenBank/DDBJ databases">
        <title>Bacterial strain from lacustrine sediment.</title>
        <authorList>
            <person name="Petit C."/>
            <person name="Fadhlaoui K."/>
        </authorList>
    </citation>
    <scope>NUCLEOTIDE SEQUENCE [LARGE SCALE GENOMIC DNA]</scope>
    <source>
        <strain evidence="1 2">IPX-CK</strain>
    </source>
</reference>
<accession>A0ABZ3ESL0</accession>
<protein>
    <submittedName>
        <fullName evidence="1">DUF3801 domain-containing protein</fullName>
    </submittedName>
</protein>
<keyword evidence="2" id="KW-1185">Reference proteome</keyword>
<gene>
    <name evidence="1" type="ORF">V6984_12305</name>
</gene>
<dbReference type="Pfam" id="PF12687">
    <property type="entry name" value="DUF3801"/>
    <property type="match status" value="1"/>
</dbReference>
<sequence>MPSLADDTASQLVNKLPGATVKTVKAGKTTIKGSWKGICLTFKMGKFGLKGIIKAMKKFLDMTHEGQQYSSKNISMKALQEKGNVVGIEVPIMQGVMKPLDKLCRKYGIKYTAMYDKSKNEYYMFFNAKNTDIVNTFFKKATEEYFVNEAKKEKAAENGKDASASSRSSVRGKINFFRDWVKKHNESREKMKGKHREERSL</sequence>